<reference evidence="1" key="1">
    <citation type="journal article" date="2020" name="G3 (Bethesda)">
        <title>High-Quality Assemblies for Three Invasive Social Wasps from the &lt;i&gt;Vespula&lt;/i&gt; Genus.</title>
        <authorList>
            <person name="Harrop T.W.R."/>
            <person name="Guhlin J."/>
            <person name="McLaughlin G.M."/>
            <person name="Permina E."/>
            <person name="Stockwell P."/>
            <person name="Gilligan J."/>
            <person name="Le Lec M.F."/>
            <person name="Gruber M.A.M."/>
            <person name="Quinn O."/>
            <person name="Lovegrove M."/>
            <person name="Duncan E.J."/>
            <person name="Remnant E.J."/>
            <person name="Van Eeckhoven J."/>
            <person name="Graham B."/>
            <person name="Knapp R.A."/>
            <person name="Langford K.W."/>
            <person name="Kronenberg Z."/>
            <person name="Press M.O."/>
            <person name="Eacker S.M."/>
            <person name="Wilson-Rankin E.E."/>
            <person name="Purcell J."/>
            <person name="Lester P.J."/>
            <person name="Dearden P.K."/>
        </authorList>
    </citation>
    <scope>NUCLEOTIDE SEQUENCE</scope>
    <source>
        <strain evidence="1">Marl-1</strain>
    </source>
</reference>
<gene>
    <name evidence="1" type="ORF">HZH66_001643</name>
</gene>
<name>A0A834KTU3_VESVU</name>
<accession>A0A834KTU3</accession>
<keyword evidence="2" id="KW-1185">Reference proteome</keyword>
<evidence type="ECO:0000313" key="2">
    <source>
        <dbReference type="Proteomes" id="UP000614350"/>
    </source>
</evidence>
<proteinExistence type="predicted"/>
<organism evidence="1 2">
    <name type="scientific">Vespula vulgaris</name>
    <name type="common">Yellow jacket</name>
    <name type="synonym">Wasp</name>
    <dbReference type="NCBI Taxonomy" id="7454"/>
    <lineage>
        <taxon>Eukaryota</taxon>
        <taxon>Metazoa</taxon>
        <taxon>Ecdysozoa</taxon>
        <taxon>Arthropoda</taxon>
        <taxon>Hexapoda</taxon>
        <taxon>Insecta</taxon>
        <taxon>Pterygota</taxon>
        <taxon>Neoptera</taxon>
        <taxon>Endopterygota</taxon>
        <taxon>Hymenoptera</taxon>
        <taxon>Apocrita</taxon>
        <taxon>Aculeata</taxon>
        <taxon>Vespoidea</taxon>
        <taxon>Vespidae</taxon>
        <taxon>Vespinae</taxon>
        <taxon>Vespula</taxon>
    </lineage>
</organism>
<comment type="caution">
    <text evidence="1">The sequence shown here is derived from an EMBL/GenBank/DDBJ whole genome shotgun (WGS) entry which is preliminary data.</text>
</comment>
<dbReference type="Proteomes" id="UP000614350">
    <property type="component" value="Unassembled WGS sequence"/>
</dbReference>
<sequence length="102" mass="11307">MEWSMISIKEQTTTSISVNVVKGATLGKGLAVFSCALEFDESTCQFAQMPFLPVLTNSLFKYITAYFILDLNARWGYSGSGDDNNVGLSYTSWFSCALDFDE</sequence>
<evidence type="ECO:0000313" key="1">
    <source>
        <dbReference type="EMBL" id="KAF7412747.1"/>
    </source>
</evidence>
<dbReference type="AlphaFoldDB" id="A0A834KTU3"/>
<protein>
    <submittedName>
        <fullName evidence="1">Uncharacterized protein</fullName>
    </submittedName>
</protein>
<dbReference type="EMBL" id="JACSEA010000001">
    <property type="protein sequence ID" value="KAF7412747.1"/>
    <property type="molecule type" value="Genomic_DNA"/>
</dbReference>